<reference evidence="10" key="1">
    <citation type="journal article" date="2014" name="Genome Announc.">
        <title>De novo whole-genome sequence and genome annotation of Lichtheimia ramosa.</title>
        <authorList>
            <person name="Linde J."/>
            <person name="Schwartze V."/>
            <person name="Binder U."/>
            <person name="Lass-Florl C."/>
            <person name="Voigt K."/>
            <person name="Horn F."/>
        </authorList>
    </citation>
    <scope>NUCLEOTIDE SEQUENCE</scope>
    <source>
        <strain evidence="10">JMRC FSU:6197</strain>
    </source>
</reference>
<feature type="domain" description="HSF-type DNA-binding" evidence="9">
    <location>
        <begin position="64"/>
        <end position="88"/>
    </location>
</feature>
<keyword evidence="3" id="KW-0805">Transcription regulation</keyword>
<dbReference type="PANTHER" id="PTHR10015:SF427">
    <property type="entry name" value="HEAT SHOCK FACTOR PROTEIN"/>
    <property type="match status" value="1"/>
</dbReference>
<dbReference type="GO" id="GO:0043565">
    <property type="term" value="F:sequence-specific DNA binding"/>
    <property type="evidence" value="ECO:0007669"/>
    <property type="project" value="InterPro"/>
</dbReference>
<dbReference type="Gene3D" id="1.10.10.10">
    <property type="entry name" value="Winged helix-like DNA-binding domain superfamily/Winged helix DNA-binding domain"/>
    <property type="match status" value="1"/>
</dbReference>
<evidence type="ECO:0000259" key="9">
    <source>
        <dbReference type="PROSITE" id="PS00434"/>
    </source>
</evidence>
<evidence type="ECO:0000256" key="4">
    <source>
        <dbReference type="ARBA" id="ARBA00023125"/>
    </source>
</evidence>
<dbReference type="AlphaFoldDB" id="A0A077WMB1"/>
<feature type="compositionally biased region" description="Basic and acidic residues" evidence="8">
    <location>
        <begin position="265"/>
        <end position="277"/>
    </location>
</feature>
<evidence type="ECO:0000256" key="5">
    <source>
        <dbReference type="ARBA" id="ARBA00023163"/>
    </source>
</evidence>
<dbReference type="InterPro" id="IPR036388">
    <property type="entry name" value="WH-like_DNA-bd_sf"/>
</dbReference>
<organism evidence="10">
    <name type="scientific">Lichtheimia ramosa</name>
    <dbReference type="NCBI Taxonomy" id="688394"/>
    <lineage>
        <taxon>Eukaryota</taxon>
        <taxon>Fungi</taxon>
        <taxon>Fungi incertae sedis</taxon>
        <taxon>Mucoromycota</taxon>
        <taxon>Mucoromycotina</taxon>
        <taxon>Mucoromycetes</taxon>
        <taxon>Mucorales</taxon>
        <taxon>Lichtheimiaceae</taxon>
        <taxon>Lichtheimia</taxon>
    </lineage>
</organism>
<dbReference type="EMBL" id="LK023324">
    <property type="protein sequence ID" value="CDS08199.1"/>
    <property type="molecule type" value="Genomic_DNA"/>
</dbReference>
<protein>
    <recommendedName>
        <fullName evidence="9">HSF-type DNA-binding domain-containing protein</fullName>
    </recommendedName>
</protein>
<evidence type="ECO:0000256" key="2">
    <source>
        <dbReference type="ARBA" id="ARBA00006403"/>
    </source>
</evidence>
<comment type="similarity">
    <text evidence="2 7">Belongs to the HSF family.</text>
</comment>
<name>A0A077WMB1_9FUNG</name>
<keyword evidence="6" id="KW-0539">Nucleus</keyword>
<dbReference type="PRINTS" id="PR00056">
    <property type="entry name" value="HSFDOMAIN"/>
</dbReference>
<dbReference type="InterPro" id="IPR000232">
    <property type="entry name" value="HSF_DNA-bd"/>
</dbReference>
<dbReference type="Pfam" id="PF00447">
    <property type="entry name" value="HSF_DNA-bind"/>
    <property type="match status" value="1"/>
</dbReference>
<dbReference type="GO" id="GO:0003700">
    <property type="term" value="F:DNA-binding transcription factor activity"/>
    <property type="evidence" value="ECO:0007669"/>
    <property type="project" value="InterPro"/>
</dbReference>
<keyword evidence="5" id="KW-0804">Transcription</keyword>
<evidence type="ECO:0000313" key="10">
    <source>
        <dbReference type="EMBL" id="CDS08199.1"/>
    </source>
</evidence>
<dbReference type="InterPro" id="IPR036390">
    <property type="entry name" value="WH_DNA-bd_sf"/>
</dbReference>
<dbReference type="OrthoDB" id="60033at2759"/>
<gene>
    <name evidence="10" type="ORF">LRAMOSA02147</name>
</gene>
<dbReference type="PANTHER" id="PTHR10015">
    <property type="entry name" value="HEAT SHOCK TRANSCRIPTION FACTOR"/>
    <property type="match status" value="1"/>
</dbReference>
<sequence length="417" mass="46898">MPSSLVTTRSKSQPKTVMNRNVPPFLNKLYNMVNEPQSNSMICWSDAGDTFIVQRQQDFAKQVLPRFFKHGNFSSFVRQLNMYGFHKVPHLQQGAMEGSLDRLEFSNPHFKRDQPDLLLLVSRKKGSRDTENPENRSPTSTDLQHLLDEMAAIKKHQLMVSTDLKQIQSDSQLLWQETLAARERYQQQQDTIDKILHFLASVFSEKSNNGITRKRPFLLGNIDNDEDVKTVSPLKLARTDKSDRSSFMLDSLMSLATQPSLRSKKLVEEGEKEDKESMATTTTTTPILNPEGEMVMMSKPLDLSTTTTTSQNSNNVASLTHPTYYNNNDLTAAGTVATDDVFLSRAEHEMMTASAPPPLMTKVVSDHIDSVNSISESIDQLGSNIDALVQELGFDSNSLWDLDSYLQSNNNNINSVV</sequence>
<dbReference type="PROSITE" id="PS00434">
    <property type="entry name" value="HSF_DOMAIN"/>
    <property type="match status" value="1"/>
</dbReference>
<accession>A0A077WMB1</accession>
<evidence type="ECO:0000256" key="6">
    <source>
        <dbReference type="ARBA" id="ARBA00023242"/>
    </source>
</evidence>
<dbReference type="GO" id="GO:0005634">
    <property type="term" value="C:nucleus"/>
    <property type="evidence" value="ECO:0007669"/>
    <property type="project" value="UniProtKB-SubCell"/>
</dbReference>
<keyword evidence="4" id="KW-0238">DNA-binding</keyword>
<evidence type="ECO:0000256" key="1">
    <source>
        <dbReference type="ARBA" id="ARBA00004123"/>
    </source>
</evidence>
<dbReference type="SUPFAM" id="SSF46785">
    <property type="entry name" value="Winged helix' DNA-binding domain"/>
    <property type="match status" value="1"/>
</dbReference>
<proteinExistence type="inferred from homology"/>
<dbReference type="FunFam" id="1.10.10.10:FF:000027">
    <property type="entry name" value="Heat shock transcription factor 1"/>
    <property type="match status" value="1"/>
</dbReference>
<evidence type="ECO:0000256" key="3">
    <source>
        <dbReference type="ARBA" id="ARBA00023015"/>
    </source>
</evidence>
<evidence type="ECO:0000256" key="8">
    <source>
        <dbReference type="SAM" id="MobiDB-lite"/>
    </source>
</evidence>
<comment type="subcellular location">
    <subcellularLocation>
        <location evidence="1">Nucleus</location>
    </subcellularLocation>
</comment>
<evidence type="ECO:0000256" key="7">
    <source>
        <dbReference type="RuleBase" id="RU004020"/>
    </source>
</evidence>
<feature type="region of interest" description="Disordered" evidence="8">
    <location>
        <begin position="261"/>
        <end position="287"/>
    </location>
</feature>
<dbReference type="SMART" id="SM00415">
    <property type="entry name" value="HSF"/>
    <property type="match status" value="1"/>
</dbReference>